<comment type="caution">
    <text evidence="1">The sequence shown here is derived from an EMBL/GenBank/DDBJ whole genome shotgun (WGS) entry which is preliminary data.</text>
</comment>
<accession>A0AAW5QXT4</accession>
<reference evidence="1 2" key="1">
    <citation type="submission" date="2022-04" db="EMBL/GenBank/DDBJ databases">
        <authorList>
            <person name="Ye Y.-Q."/>
            <person name="Du Z.-J."/>
        </authorList>
    </citation>
    <scope>NUCLEOTIDE SEQUENCE [LARGE SCALE GENOMIC DNA]</scope>
    <source>
        <strain evidence="1 2">A6E488</strain>
    </source>
</reference>
<gene>
    <name evidence="1" type="ORF">MUB46_13495</name>
</gene>
<evidence type="ECO:0000313" key="1">
    <source>
        <dbReference type="EMBL" id="MCT8972876.1"/>
    </source>
</evidence>
<organism evidence="1 2">
    <name type="scientific">Microbaculum marinisediminis</name>
    <dbReference type="NCBI Taxonomy" id="2931392"/>
    <lineage>
        <taxon>Bacteria</taxon>
        <taxon>Pseudomonadati</taxon>
        <taxon>Pseudomonadota</taxon>
        <taxon>Alphaproteobacteria</taxon>
        <taxon>Hyphomicrobiales</taxon>
        <taxon>Tepidamorphaceae</taxon>
        <taxon>Microbaculum</taxon>
    </lineage>
</organism>
<evidence type="ECO:0000313" key="2">
    <source>
        <dbReference type="Proteomes" id="UP001320898"/>
    </source>
</evidence>
<protein>
    <submittedName>
        <fullName evidence="1">Usg protein</fullName>
    </submittedName>
</protein>
<dbReference type="InterPro" id="IPR009354">
    <property type="entry name" value="Usg"/>
</dbReference>
<dbReference type="Proteomes" id="UP001320898">
    <property type="component" value="Unassembled WGS sequence"/>
</dbReference>
<dbReference type="Pfam" id="PF06233">
    <property type="entry name" value="Usg"/>
    <property type="match status" value="1"/>
</dbReference>
<keyword evidence="2" id="KW-1185">Reference proteome</keyword>
<dbReference type="EMBL" id="JALIDZ010000005">
    <property type="protein sequence ID" value="MCT8972876.1"/>
    <property type="molecule type" value="Genomic_DNA"/>
</dbReference>
<proteinExistence type="predicted"/>
<dbReference type="RefSeq" id="WP_261616447.1">
    <property type="nucleotide sequence ID" value="NZ_JALIDZ010000005.1"/>
</dbReference>
<name>A0AAW5QXT4_9HYPH</name>
<dbReference type="AlphaFoldDB" id="A0AAW5QXT4"/>
<sequence length="89" mass="10431">MVDFQFEAQVKGYGLTTANILYRLPDHPTLLQEFLWQHYDMAPDFPELFKFLEFWDREIEGPVHSVTIAHKRLVGPSEWRGAKGLFGLH</sequence>